<dbReference type="InterPro" id="IPR001789">
    <property type="entry name" value="Sig_transdc_resp-reg_receiver"/>
</dbReference>
<dbReference type="EC" id="2.7.13.3" evidence="2"/>
<evidence type="ECO:0000256" key="6">
    <source>
        <dbReference type="PROSITE-ProRule" id="PRU00169"/>
    </source>
</evidence>
<dbReference type="Gene3D" id="3.30.565.10">
    <property type="entry name" value="Histidine kinase-like ATPase, C-terminal domain"/>
    <property type="match status" value="1"/>
</dbReference>
<comment type="caution">
    <text evidence="10">The sequence shown here is derived from an EMBL/GenBank/DDBJ whole genome shotgun (WGS) entry which is preliminary data.</text>
</comment>
<evidence type="ECO:0000256" key="4">
    <source>
        <dbReference type="ARBA" id="ARBA00022679"/>
    </source>
</evidence>
<dbReference type="Pfam" id="PF02518">
    <property type="entry name" value="HATPase_c"/>
    <property type="match status" value="1"/>
</dbReference>
<dbReference type="SUPFAM" id="SSF55874">
    <property type="entry name" value="ATPase domain of HSP90 chaperone/DNA topoisomerase II/histidine kinase"/>
    <property type="match status" value="1"/>
</dbReference>
<dbReference type="InterPro" id="IPR011006">
    <property type="entry name" value="CheY-like_superfamily"/>
</dbReference>
<gene>
    <name evidence="10" type="ORF">OD750_004505</name>
</gene>
<dbReference type="GO" id="GO:0005524">
    <property type="term" value="F:ATP binding"/>
    <property type="evidence" value="ECO:0007669"/>
    <property type="project" value="UniProtKB-KW"/>
</dbReference>
<reference evidence="10" key="1">
    <citation type="submission" date="2023-02" db="EMBL/GenBank/DDBJ databases">
        <title>Tahibacter soli sp. nov. isolated from soil.</title>
        <authorList>
            <person name="Baek J.H."/>
            <person name="Lee J.K."/>
            <person name="Choi D.G."/>
            <person name="Jeon C.O."/>
        </authorList>
    </citation>
    <scope>NUCLEOTIDE SEQUENCE</scope>
    <source>
        <strain evidence="10">BL</strain>
    </source>
</reference>
<dbReference type="Pfam" id="PF00072">
    <property type="entry name" value="Response_reg"/>
    <property type="match status" value="1"/>
</dbReference>
<keyword evidence="7" id="KW-1133">Transmembrane helix</keyword>
<evidence type="ECO:0000259" key="9">
    <source>
        <dbReference type="PROSITE" id="PS50110"/>
    </source>
</evidence>
<dbReference type="InterPro" id="IPR005467">
    <property type="entry name" value="His_kinase_dom"/>
</dbReference>
<evidence type="ECO:0000256" key="7">
    <source>
        <dbReference type="SAM" id="Phobius"/>
    </source>
</evidence>
<dbReference type="RefSeq" id="WP_263545102.1">
    <property type="nucleotide sequence ID" value="NZ_JAOVZO020000003.1"/>
</dbReference>
<keyword evidence="7" id="KW-0812">Transmembrane</keyword>
<dbReference type="PANTHER" id="PTHR43047">
    <property type="entry name" value="TWO-COMPONENT HISTIDINE PROTEIN KINASE"/>
    <property type="match status" value="1"/>
</dbReference>
<keyword evidence="5" id="KW-0418">Kinase</keyword>
<keyword evidence="11" id="KW-1185">Reference proteome</keyword>
<evidence type="ECO:0000256" key="5">
    <source>
        <dbReference type="ARBA" id="ARBA00022777"/>
    </source>
</evidence>
<dbReference type="InterPro" id="IPR004358">
    <property type="entry name" value="Sig_transdc_His_kin-like_C"/>
</dbReference>
<dbReference type="Gene3D" id="1.10.287.130">
    <property type="match status" value="1"/>
</dbReference>
<dbReference type="GO" id="GO:0000155">
    <property type="term" value="F:phosphorelay sensor kinase activity"/>
    <property type="evidence" value="ECO:0007669"/>
    <property type="project" value="InterPro"/>
</dbReference>
<dbReference type="GO" id="GO:0005886">
    <property type="term" value="C:plasma membrane"/>
    <property type="evidence" value="ECO:0007669"/>
    <property type="project" value="TreeGrafter"/>
</dbReference>
<dbReference type="Proteomes" id="UP001139971">
    <property type="component" value="Unassembled WGS sequence"/>
</dbReference>
<dbReference type="PRINTS" id="PR00344">
    <property type="entry name" value="BCTRLSENSOR"/>
</dbReference>
<comment type="catalytic activity">
    <reaction evidence="1">
        <text>ATP + protein L-histidine = ADP + protein N-phospho-L-histidine.</text>
        <dbReference type="EC" id="2.7.13.3"/>
    </reaction>
</comment>
<dbReference type="InterPro" id="IPR003594">
    <property type="entry name" value="HATPase_dom"/>
</dbReference>
<dbReference type="SUPFAM" id="SSF48452">
    <property type="entry name" value="TPR-like"/>
    <property type="match status" value="1"/>
</dbReference>
<dbReference type="PROSITE" id="PS50110">
    <property type="entry name" value="RESPONSE_REGULATORY"/>
    <property type="match status" value="1"/>
</dbReference>
<protein>
    <recommendedName>
        <fullName evidence="2">histidine kinase</fullName>
        <ecNumber evidence="2">2.7.13.3</ecNumber>
    </recommendedName>
</protein>
<keyword evidence="3 6" id="KW-0597">Phosphoprotein</keyword>
<dbReference type="PROSITE" id="PS50109">
    <property type="entry name" value="HIS_KIN"/>
    <property type="match status" value="1"/>
</dbReference>
<dbReference type="Gene3D" id="3.40.50.2300">
    <property type="match status" value="1"/>
</dbReference>
<feature type="domain" description="Histidine kinase" evidence="8">
    <location>
        <begin position="424"/>
        <end position="639"/>
    </location>
</feature>
<evidence type="ECO:0000256" key="3">
    <source>
        <dbReference type="ARBA" id="ARBA00022553"/>
    </source>
</evidence>
<dbReference type="SUPFAM" id="SSF52172">
    <property type="entry name" value="CheY-like"/>
    <property type="match status" value="1"/>
</dbReference>
<dbReference type="CDD" id="cd16922">
    <property type="entry name" value="HATPase_EvgS-ArcB-TorS-like"/>
    <property type="match status" value="1"/>
</dbReference>
<accession>A0A9X4BH16</accession>
<dbReference type="GO" id="GO:0009927">
    <property type="term" value="F:histidine phosphotransfer kinase activity"/>
    <property type="evidence" value="ECO:0007669"/>
    <property type="project" value="TreeGrafter"/>
</dbReference>
<dbReference type="SMART" id="SM00388">
    <property type="entry name" value="HisKA"/>
    <property type="match status" value="1"/>
</dbReference>
<keyword evidence="10" id="KW-0547">Nucleotide-binding</keyword>
<keyword evidence="7" id="KW-0472">Membrane</keyword>
<evidence type="ECO:0000313" key="10">
    <source>
        <dbReference type="EMBL" id="MDC8011803.1"/>
    </source>
</evidence>
<feature type="modified residue" description="4-aspartylphosphate" evidence="6">
    <location>
        <position position="705"/>
    </location>
</feature>
<dbReference type="CDD" id="cd00156">
    <property type="entry name" value="REC"/>
    <property type="match status" value="1"/>
</dbReference>
<evidence type="ECO:0000313" key="11">
    <source>
        <dbReference type="Proteomes" id="UP001139971"/>
    </source>
</evidence>
<dbReference type="PANTHER" id="PTHR43047:SF62">
    <property type="entry name" value="SENSOR HISTIDINE KINASE DPIB"/>
    <property type="match status" value="1"/>
</dbReference>
<dbReference type="SMART" id="SM00448">
    <property type="entry name" value="REC"/>
    <property type="match status" value="1"/>
</dbReference>
<dbReference type="InterPro" id="IPR036890">
    <property type="entry name" value="HATPase_C_sf"/>
</dbReference>
<keyword evidence="10" id="KW-0067">ATP-binding</keyword>
<evidence type="ECO:0000256" key="1">
    <source>
        <dbReference type="ARBA" id="ARBA00000085"/>
    </source>
</evidence>
<proteinExistence type="predicted"/>
<organism evidence="10 11">
    <name type="scientific">Tahibacter soli</name>
    <dbReference type="NCBI Taxonomy" id="2983605"/>
    <lineage>
        <taxon>Bacteria</taxon>
        <taxon>Pseudomonadati</taxon>
        <taxon>Pseudomonadota</taxon>
        <taxon>Gammaproteobacteria</taxon>
        <taxon>Lysobacterales</taxon>
        <taxon>Rhodanobacteraceae</taxon>
        <taxon>Tahibacter</taxon>
    </lineage>
</organism>
<feature type="domain" description="Response regulatory" evidence="9">
    <location>
        <begin position="656"/>
        <end position="775"/>
    </location>
</feature>
<dbReference type="CDD" id="cd00082">
    <property type="entry name" value="HisKA"/>
    <property type="match status" value="1"/>
</dbReference>
<dbReference type="SUPFAM" id="SSF47384">
    <property type="entry name" value="Homodimeric domain of signal transducing histidine kinase"/>
    <property type="match status" value="1"/>
</dbReference>
<dbReference type="SMART" id="SM00387">
    <property type="entry name" value="HATPase_c"/>
    <property type="match status" value="1"/>
</dbReference>
<sequence>MNLTAAATMLLFGLTGVAPLPSSPLQGLALDRPRDALERGTAPSTDPAQRQAALWYAGRAALTLSSPRVEDVALELDRLGQADGLPGASPLADLLRAHALIEREQVKQGLDLAQPAAARLRALNDPYWRALADSEICQLLLVAQSAPQAQAHCERAYAAWPALGREFDRAHGEYLMQWLYRELGRRTEAIALAQSARARLATLGSDGGVALLDDALSSLYLDGGDATHALAAARGALAHEVAAGKLTATISSRHHIARALAALGRRDEALRELDHALGDSRRLELGRLTAQLLDAKARIAEEAGNTALALAASRELIALNARLSGVEVARAVAELEAQYGAEVREREIHELKQDGELTNLRLVAAESAQAHAQSRTRLYALALVASLAMAALLVAVIWLRLRWLKRLNGALSALSRARADMLAMAAHEVRNPLAAVCGLIDMTLPHIANPRLRGLLETARTTSEGLVRTADDYLDHARLALDRVELRALPFDLPHLLSNVVCLFQAEVAGRPVSLTLHGDPRLPTWVVGDAARLHQVLANLLGNAVKFTAAGHVRLDAHTGGDGRIHFAVSDSGPGIDAADIARVLKPFERGDTETGRRGAGLGLAIASQLVDKLGGRLSLDTQPGQGSRFSFSLEFAPAPAPVVPSATAGNAFVRVLLVDDDETIRDLLGMQLESLGVEHRVAATVDEAYEAWRDFAPDTLLVDLHLERESGIDLIRRVRESCEALELPLPRCLIHSASAPYGPHDRPPPDWQVEWVRKPMPLNELGALLGSTARPVAAQARDGSATTPAATVAS</sequence>
<dbReference type="Pfam" id="PF00512">
    <property type="entry name" value="HisKA"/>
    <property type="match status" value="1"/>
</dbReference>
<evidence type="ECO:0000259" key="8">
    <source>
        <dbReference type="PROSITE" id="PS50109"/>
    </source>
</evidence>
<keyword evidence="4" id="KW-0808">Transferase</keyword>
<dbReference type="AlphaFoldDB" id="A0A9X4BH16"/>
<feature type="transmembrane region" description="Helical" evidence="7">
    <location>
        <begin position="378"/>
        <end position="399"/>
    </location>
</feature>
<name>A0A9X4BH16_9GAMM</name>
<dbReference type="EMBL" id="JAOVZO020000003">
    <property type="protein sequence ID" value="MDC8011803.1"/>
    <property type="molecule type" value="Genomic_DNA"/>
</dbReference>
<dbReference type="InterPro" id="IPR011990">
    <property type="entry name" value="TPR-like_helical_dom_sf"/>
</dbReference>
<dbReference type="InterPro" id="IPR036097">
    <property type="entry name" value="HisK_dim/P_sf"/>
</dbReference>
<evidence type="ECO:0000256" key="2">
    <source>
        <dbReference type="ARBA" id="ARBA00012438"/>
    </source>
</evidence>
<dbReference type="InterPro" id="IPR003661">
    <property type="entry name" value="HisK_dim/P_dom"/>
</dbReference>